<dbReference type="InterPro" id="IPR010982">
    <property type="entry name" value="Lambda_DNA-bd_dom_sf"/>
</dbReference>
<sequence length="70" mass="7900">MMQEKLSTQLKFIRAEKGLSLEELSLKTRIGAERLARFENGTELPNEEQMLRLSNALEIPVSNLVDGIQA</sequence>
<dbReference type="EMBL" id="SNZG01000003">
    <property type="protein sequence ID" value="TDR42741.1"/>
    <property type="molecule type" value="Genomic_DNA"/>
</dbReference>
<dbReference type="PROSITE" id="PS50943">
    <property type="entry name" value="HTH_CROC1"/>
    <property type="match status" value="1"/>
</dbReference>
<evidence type="ECO:0000313" key="3">
    <source>
        <dbReference type="EMBL" id="TDR42741.1"/>
    </source>
</evidence>
<dbReference type="AlphaFoldDB" id="A0A8B4QCK4"/>
<evidence type="ECO:0000313" key="2">
    <source>
        <dbReference type="EMBL" id="STX10422.1"/>
    </source>
</evidence>
<dbReference type="RefSeq" id="WP_307725162.1">
    <property type="nucleotide sequence ID" value="NZ_BJUE01000005.1"/>
</dbReference>
<evidence type="ECO:0000313" key="5">
    <source>
        <dbReference type="Proteomes" id="UP000294641"/>
    </source>
</evidence>
<dbReference type="Pfam" id="PF12844">
    <property type="entry name" value="HTH_19"/>
    <property type="match status" value="1"/>
</dbReference>
<dbReference type="EMBL" id="UGNP01000001">
    <property type="protein sequence ID" value="STX10422.1"/>
    <property type="molecule type" value="Genomic_DNA"/>
</dbReference>
<dbReference type="Gene3D" id="1.10.260.40">
    <property type="entry name" value="lambda repressor-like DNA-binding domains"/>
    <property type="match status" value="1"/>
</dbReference>
<dbReference type="Proteomes" id="UP000254330">
    <property type="component" value="Unassembled WGS sequence"/>
</dbReference>
<organism evidence="2 4">
    <name type="scientific">Kurthia zopfii</name>
    <dbReference type="NCBI Taxonomy" id="1650"/>
    <lineage>
        <taxon>Bacteria</taxon>
        <taxon>Bacillati</taxon>
        <taxon>Bacillota</taxon>
        <taxon>Bacilli</taxon>
        <taxon>Bacillales</taxon>
        <taxon>Caryophanaceae</taxon>
        <taxon>Kurthia</taxon>
    </lineage>
</organism>
<dbReference type="SMART" id="SM00530">
    <property type="entry name" value="HTH_XRE"/>
    <property type="match status" value="1"/>
</dbReference>
<protein>
    <submittedName>
        <fullName evidence="2">Helix-turn-helix domain</fullName>
    </submittedName>
    <submittedName>
        <fullName evidence="3">Helix-turn-helix protein</fullName>
    </submittedName>
</protein>
<dbReference type="SUPFAM" id="SSF47413">
    <property type="entry name" value="lambda repressor-like DNA-binding domains"/>
    <property type="match status" value="1"/>
</dbReference>
<keyword evidence="5" id="KW-1185">Reference proteome</keyword>
<comment type="caution">
    <text evidence="2">The sequence shown here is derived from an EMBL/GenBank/DDBJ whole genome shotgun (WGS) entry which is preliminary data.</text>
</comment>
<gene>
    <name evidence="3" type="ORF">DFR61_103117</name>
    <name evidence="2" type="ORF">NCTC10597_02168</name>
</gene>
<accession>A0A8B4QCK4</accession>
<dbReference type="InterPro" id="IPR001387">
    <property type="entry name" value="Cro/C1-type_HTH"/>
</dbReference>
<proteinExistence type="predicted"/>
<dbReference type="Proteomes" id="UP000294641">
    <property type="component" value="Unassembled WGS sequence"/>
</dbReference>
<dbReference type="CDD" id="cd00093">
    <property type="entry name" value="HTH_XRE"/>
    <property type="match status" value="1"/>
</dbReference>
<dbReference type="GO" id="GO:0003677">
    <property type="term" value="F:DNA binding"/>
    <property type="evidence" value="ECO:0007669"/>
    <property type="project" value="InterPro"/>
</dbReference>
<evidence type="ECO:0000259" key="1">
    <source>
        <dbReference type="PROSITE" id="PS50943"/>
    </source>
</evidence>
<feature type="domain" description="HTH cro/C1-type" evidence="1">
    <location>
        <begin position="10"/>
        <end position="64"/>
    </location>
</feature>
<reference evidence="3 5" key="2">
    <citation type="submission" date="2019-03" db="EMBL/GenBank/DDBJ databases">
        <title>Genomic Encyclopedia of Type Strains, Phase IV (KMG-IV): sequencing the most valuable type-strain genomes for metagenomic binning, comparative biology and taxonomic classification.</title>
        <authorList>
            <person name="Goeker M."/>
        </authorList>
    </citation>
    <scope>NUCLEOTIDE SEQUENCE [LARGE SCALE GENOMIC DNA]</scope>
    <source>
        <strain evidence="3 5">DSM 20580</strain>
    </source>
</reference>
<evidence type="ECO:0000313" key="4">
    <source>
        <dbReference type="Proteomes" id="UP000254330"/>
    </source>
</evidence>
<name>A0A8B4QCK4_9BACL</name>
<reference evidence="2 4" key="1">
    <citation type="submission" date="2018-06" db="EMBL/GenBank/DDBJ databases">
        <authorList>
            <consortium name="Pathogen Informatics"/>
            <person name="Doyle S."/>
        </authorList>
    </citation>
    <scope>NUCLEOTIDE SEQUENCE [LARGE SCALE GENOMIC DNA]</scope>
    <source>
        <strain evidence="2 4">NCTC10597</strain>
    </source>
</reference>